<dbReference type="GO" id="GO:0030674">
    <property type="term" value="F:protein-macromolecule adaptor activity"/>
    <property type="evidence" value="ECO:0007669"/>
    <property type="project" value="TreeGrafter"/>
</dbReference>
<dbReference type="Pfam" id="PF04111">
    <property type="entry name" value="APG6"/>
    <property type="match status" value="1"/>
</dbReference>
<dbReference type="GO" id="GO:0043548">
    <property type="term" value="F:phosphatidylinositol 3-kinase binding"/>
    <property type="evidence" value="ECO:0007669"/>
    <property type="project" value="TreeGrafter"/>
</dbReference>
<evidence type="ECO:0000256" key="1">
    <source>
        <dbReference type="ARBA" id="ARBA00005965"/>
    </source>
</evidence>
<accession>A0A8C0CDH0</accession>
<dbReference type="PANTHER" id="PTHR12768:SF5">
    <property type="entry name" value="BECLIN-2"/>
    <property type="match status" value="1"/>
</dbReference>
<sequence length="262" mass="29895">LEGLLFNTSTMSSLRFICQRCSQPLKLNQSMETSQEPEALMLISAQGEPGETQEGGPPSREEADFENLQEGVSYRTLPGLPGGRMSWDNSDNFTLLGNLGSLRTLNSIQKLEETRLVRELEEAAQAETEMLDQQEKQYQKDYSKLKWQQLELHDELSSVEKRLWYAQIQWNQLEKTSVFNATFEIWHDGPLTTINNFRLGCLPTDPVCWNEINIAWGQTALLLLALSNTIGLEFQRYRLIPCGNHSYLKSLTDDCIEGERKG</sequence>
<dbReference type="GO" id="GO:0006995">
    <property type="term" value="P:cellular response to nitrogen starvation"/>
    <property type="evidence" value="ECO:0007669"/>
    <property type="project" value="TreeGrafter"/>
</dbReference>
<evidence type="ECO:0000256" key="2">
    <source>
        <dbReference type="ARBA" id="ARBA00023006"/>
    </source>
</evidence>
<dbReference type="AlphaFoldDB" id="A0A8C0CDH0"/>
<feature type="domain" description="Atg6 BARA" evidence="3">
    <location>
        <begin position="173"/>
        <end position="254"/>
    </location>
</feature>
<name>A0A8C0CDH0_BALMU</name>
<dbReference type="GO" id="GO:0000423">
    <property type="term" value="P:mitophagy"/>
    <property type="evidence" value="ECO:0007669"/>
    <property type="project" value="TreeGrafter"/>
</dbReference>
<dbReference type="InterPro" id="IPR038274">
    <property type="entry name" value="Atg6/Beclin_C_sf"/>
</dbReference>
<dbReference type="GeneTree" id="ENSGT00390000008164"/>
<dbReference type="GO" id="GO:0034272">
    <property type="term" value="C:phosphatidylinositol 3-kinase complex, class III, type II"/>
    <property type="evidence" value="ECO:0007669"/>
    <property type="project" value="TreeGrafter"/>
</dbReference>
<dbReference type="PANTHER" id="PTHR12768">
    <property type="entry name" value="BECLIN 1"/>
    <property type="match status" value="1"/>
</dbReference>
<organism evidence="4">
    <name type="scientific">Balaenoptera musculus</name>
    <name type="common">Blue whale</name>
    <dbReference type="NCBI Taxonomy" id="9771"/>
    <lineage>
        <taxon>Eukaryota</taxon>
        <taxon>Metazoa</taxon>
        <taxon>Chordata</taxon>
        <taxon>Craniata</taxon>
        <taxon>Vertebrata</taxon>
        <taxon>Euteleostomi</taxon>
        <taxon>Mammalia</taxon>
        <taxon>Eutheria</taxon>
        <taxon>Laurasiatheria</taxon>
        <taxon>Artiodactyla</taxon>
        <taxon>Whippomorpha</taxon>
        <taxon>Cetacea</taxon>
        <taxon>Mysticeti</taxon>
        <taxon>Balaenopteridae</taxon>
        <taxon>Balaenoptera</taxon>
    </lineage>
</organism>
<evidence type="ECO:0000313" key="4">
    <source>
        <dbReference type="Ensembl" id="ENSBMSP00010004485.1"/>
    </source>
</evidence>
<proteinExistence type="inferred from homology"/>
<dbReference type="InterPro" id="IPR040455">
    <property type="entry name" value="Atg6_BARA"/>
</dbReference>
<dbReference type="Gene3D" id="6.10.250.3110">
    <property type="match status" value="1"/>
</dbReference>
<protein>
    <recommendedName>
        <fullName evidence="3">Atg6 BARA domain-containing protein</fullName>
    </recommendedName>
</protein>
<dbReference type="Ensembl" id="ENSBMST00010004933.1">
    <property type="protein sequence ID" value="ENSBMSP00010004485.1"/>
    <property type="gene ID" value="ENSBMSG00010003296.1"/>
</dbReference>
<dbReference type="GO" id="GO:0000045">
    <property type="term" value="P:autophagosome assembly"/>
    <property type="evidence" value="ECO:0007669"/>
    <property type="project" value="TreeGrafter"/>
</dbReference>
<dbReference type="InterPro" id="IPR007243">
    <property type="entry name" value="Atg6/Beclin"/>
</dbReference>
<dbReference type="GO" id="GO:0045324">
    <property type="term" value="P:late endosome to vacuole transport"/>
    <property type="evidence" value="ECO:0007669"/>
    <property type="project" value="TreeGrafter"/>
</dbReference>
<evidence type="ECO:0000259" key="3">
    <source>
        <dbReference type="Pfam" id="PF04111"/>
    </source>
</evidence>
<dbReference type="GO" id="GO:0000407">
    <property type="term" value="C:phagophore assembly site"/>
    <property type="evidence" value="ECO:0007669"/>
    <property type="project" value="TreeGrafter"/>
</dbReference>
<dbReference type="OMA" id="QREYTEF"/>
<dbReference type="Gene3D" id="1.10.418.40">
    <property type="entry name" value="Autophagy protein 6/Beclin 1"/>
    <property type="match status" value="1"/>
</dbReference>
<reference evidence="4" key="1">
    <citation type="submission" date="2023-09" db="UniProtKB">
        <authorList>
            <consortium name="Ensembl"/>
        </authorList>
    </citation>
    <scope>IDENTIFICATION</scope>
</reference>
<keyword evidence="2" id="KW-0072">Autophagy</keyword>
<comment type="similarity">
    <text evidence="1">Belongs to the beclin family.</text>
</comment>
<dbReference type="GO" id="GO:0034271">
    <property type="term" value="C:phosphatidylinositol 3-kinase complex, class III, type I"/>
    <property type="evidence" value="ECO:0007669"/>
    <property type="project" value="TreeGrafter"/>
</dbReference>